<protein>
    <submittedName>
        <fullName evidence="2">Invasion protein IalB</fullName>
    </submittedName>
</protein>
<name>A0A4R3L7Y3_9GAMM</name>
<gene>
    <name evidence="2" type="ORF">EDC25_12034</name>
</gene>
<feature type="signal peptide" evidence="1">
    <location>
        <begin position="1"/>
        <end position="20"/>
    </location>
</feature>
<organism evidence="2 3">
    <name type="scientific">Pseudofulvimonas gallinarii</name>
    <dbReference type="NCBI Taxonomy" id="634155"/>
    <lineage>
        <taxon>Bacteria</taxon>
        <taxon>Pseudomonadati</taxon>
        <taxon>Pseudomonadota</taxon>
        <taxon>Gammaproteobacteria</taxon>
        <taxon>Lysobacterales</taxon>
        <taxon>Rhodanobacteraceae</taxon>
        <taxon>Pseudofulvimonas</taxon>
    </lineage>
</organism>
<sequence>MPIAHRFITFAIAASVPTFAAPASASEGVRFSHHDWEIACDNTLTCRAAGYQREDDERVVSLLLTRRAGAREGLSGQLQLGAPDGSPGVSSATLRIGDRSHGTLRFDEASDVAALSPAQVTALVAALRRDGGIRVDAGEQGSWSLSDRGASAVFLKMDEVQGRLGTPSALVRRGDGDEAGVPAPVPAPVIRVPGLVPDRDGDAAIARDPALLAELRRTVDDEDCAHIGEGGAQERLVVTRLDASSLLVTTTCWMAAYNVGEGFWVINDQAPYAPRIVTTSASSFEDGMIQALHKGRGLGDCWSSRSWAWNGREFVLAGAGGTGLCRGVPGGAWDLPTYVSEIVH</sequence>
<dbReference type="Pfam" id="PF06674">
    <property type="entry name" value="DUF1176"/>
    <property type="match status" value="1"/>
</dbReference>
<dbReference type="EMBL" id="SMAF01000020">
    <property type="protein sequence ID" value="TCS95145.1"/>
    <property type="molecule type" value="Genomic_DNA"/>
</dbReference>
<keyword evidence="1" id="KW-0732">Signal</keyword>
<feature type="chain" id="PRO_5030099248" evidence="1">
    <location>
        <begin position="21"/>
        <end position="344"/>
    </location>
</feature>
<accession>A0A4R3L7Y3</accession>
<dbReference type="InterPro" id="IPR009560">
    <property type="entry name" value="DUF1176"/>
</dbReference>
<comment type="caution">
    <text evidence="2">The sequence shown here is derived from an EMBL/GenBank/DDBJ whole genome shotgun (WGS) entry which is preliminary data.</text>
</comment>
<keyword evidence="3" id="KW-1185">Reference proteome</keyword>
<evidence type="ECO:0000313" key="2">
    <source>
        <dbReference type="EMBL" id="TCS95145.1"/>
    </source>
</evidence>
<evidence type="ECO:0000256" key="1">
    <source>
        <dbReference type="SAM" id="SignalP"/>
    </source>
</evidence>
<dbReference type="RefSeq" id="WP_123521244.1">
    <property type="nucleotide sequence ID" value="NZ_JBHLWF010000082.1"/>
</dbReference>
<dbReference type="OrthoDB" id="6183301at2"/>
<proteinExistence type="predicted"/>
<reference evidence="2 3" key="1">
    <citation type="submission" date="2019-03" db="EMBL/GenBank/DDBJ databases">
        <title>Genomic Encyclopedia of Type Strains, Phase IV (KMG-IV): sequencing the most valuable type-strain genomes for metagenomic binning, comparative biology and taxonomic classification.</title>
        <authorList>
            <person name="Goeker M."/>
        </authorList>
    </citation>
    <scope>NUCLEOTIDE SEQUENCE [LARGE SCALE GENOMIC DNA]</scope>
    <source>
        <strain evidence="2 3">DSM 21944</strain>
    </source>
</reference>
<dbReference type="Proteomes" id="UP000294599">
    <property type="component" value="Unassembled WGS sequence"/>
</dbReference>
<evidence type="ECO:0000313" key="3">
    <source>
        <dbReference type="Proteomes" id="UP000294599"/>
    </source>
</evidence>
<dbReference type="AlphaFoldDB" id="A0A4R3L7Y3"/>